<sequence>MSGILQIAEWRTIAEIPFPGYDLPGTGQVAAVGKIDNAVITESRPGKPCIYRTLGQRGES</sequence>
<comment type="caution">
    <text evidence="1">The sequence shown here is derived from an EMBL/GenBank/DDBJ whole genome shotgun (WGS) entry which is preliminary data.</text>
</comment>
<organism evidence="1">
    <name type="scientific">bioreactor metagenome</name>
    <dbReference type="NCBI Taxonomy" id="1076179"/>
    <lineage>
        <taxon>unclassified sequences</taxon>
        <taxon>metagenomes</taxon>
        <taxon>ecological metagenomes</taxon>
    </lineage>
</organism>
<name>A0A644YBI4_9ZZZZ</name>
<proteinExistence type="predicted"/>
<protein>
    <submittedName>
        <fullName evidence="1">Uncharacterized protein</fullName>
    </submittedName>
</protein>
<accession>A0A644YBI4</accession>
<dbReference type="AlphaFoldDB" id="A0A644YBI4"/>
<reference evidence="1" key="1">
    <citation type="submission" date="2019-08" db="EMBL/GenBank/DDBJ databases">
        <authorList>
            <person name="Kucharzyk K."/>
            <person name="Murdoch R.W."/>
            <person name="Higgins S."/>
            <person name="Loffler F."/>
        </authorList>
    </citation>
    <scope>NUCLEOTIDE SEQUENCE</scope>
</reference>
<dbReference type="EMBL" id="VSSQ01004141">
    <property type="protein sequence ID" value="MPM23913.1"/>
    <property type="molecule type" value="Genomic_DNA"/>
</dbReference>
<evidence type="ECO:0000313" key="1">
    <source>
        <dbReference type="EMBL" id="MPM23913.1"/>
    </source>
</evidence>
<gene>
    <name evidence="1" type="ORF">SDC9_70390</name>
</gene>